<keyword evidence="2" id="KW-0812">Transmembrane</keyword>
<feature type="transmembrane region" description="Helical" evidence="2">
    <location>
        <begin position="533"/>
        <end position="553"/>
    </location>
</feature>
<keyword evidence="2" id="KW-0472">Membrane</keyword>
<feature type="transmembrane region" description="Helical" evidence="2">
    <location>
        <begin position="502"/>
        <end position="521"/>
    </location>
</feature>
<comment type="caution">
    <text evidence="3">The sequence shown here is derived from an EMBL/GenBank/DDBJ whole genome shotgun (WGS) entry which is preliminary data.</text>
</comment>
<dbReference type="RefSeq" id="WP_193535925.1">
    <property type="nucleotide sequence ID" value="NZ_JADCLJ010000019.1"/>
</dbReference>
<accession>A0ABR9QIM4</accession>
<gene>
    <name evidence="3" type="ORF">IMZ08_09765</name>
</gene>
<evidence type="ECO:0000256" key="1">
    <source>
        <dbReference type="SAM" id="Coils"/>
    </source>
</evidence>
<evidence type="ECO:0000313" key="3">
    <source>
        <dbReference type="EMBL" id="MBE4908342.1"/>
    </source>
</evidence>
<evidence type="ECO:0000313" key="4">
    <source>
        <dbReference type="Proteomes" id="UP001516662"/>
    </source>
</evidence>
<proteinExistence type="predicted"/>
<name>A0ABR9QIM4_9BACI</name>
<dbReference type="EMBL" id="JADCLJ010000019">
    <property type="protein sequence ID" value="MBE4908342.1"/>
    <property type="molecule type" value="Genomic_DNA"/>
</dbReference>
<keyword evidence="1" id="KW-0175">Coiled coil</keyword>
<keyword evidence="4" id="KW-1185">Reference proteome</keyword>
<sequence length="720" mass="85329">MHTIVIRIGKKYEDWHLIEPLFYKLEERKKLIFFWEEEASASKPLFLTLVDRIIEHIERHKVLNWQLFFLTSSNDERSRQYRFATQLVDLKKNLLMPLKAKGFHPQNVVMHMIDIIQRNPDYSPPQEILKMYWELDNHGYRISDCHTQGNTFMLEEIKALDEKWGEKVCLQDAGILDKPNLEFIKDLSSKCDRVIIHLTELIERKKSQLDQKELGGDDWLSTDQLNAVLMDFTSKVKKLCTPPLTPLLTSFKPSLELANILKYHVGLVSEMEDIRMVRQEIYMGSHRERLKGYIELAYFLLTISHHPKLIERIEKGSSSAIQVSLNDERLEQLLSNYYFSLVSMKKKIEDRLIVENQFHTNRLRQEDFTNYVGTKSIKAINDFEKASIPFNQATFYETLENEMFQVDRTLENREKELLSASKEAIRNLAILKRNKQFILEEEKIEINEYLEELKSDISETQHKVINSAPSLSKALERWRVYTKEAKGKMHYHLQRLPSTQQVGIAFLFIYVTLVLPFLFTIDARLITKTWEQYYYYLLFPVGLLGLLLIPFLYARRLSMQPLLELKEHSEQIALEMYQIQEESQHKYNAYINQLYRLFSLKKYYQKVDEEGEEKKALNILLRYHQVKLEEYVQSTIRLLRILQINVETKNNTTESYNYEIKEELDVMHNPVYTPFSQQSPLKESGNGINVLIGSAKEQYESMYFDELEKIRILDDKVYKV</sequence>
<reference evidence="3 4" key="1">
    <citation type="submission" date="2020-10" db="EMBL/GenBank/DDBJ databases">
        <title>Bacillus sp. HD4P25, an endophyte from a halophyte.</title>
        <authorList>
            <person name="Sun J.-Q."/>
        </authorList>
    </citation>
    <scope>NUCLEOTIDE SEQUENCE [LARGE SCALE GENOMIC DNA]</scope>
    <source>
        <strain evidence="3 4">YIM 93174</strain>
    </source>
</reference>
<keyword evidence="2" id="KW-1133">Transmembrane helix</keyword>
<protein>
    <submittedName>
        <fullName evidence="3">Uncharacterized protein</fullName>
    </submittedName>
</protein>
<organism evidence="3 4">
    <name type="scientific">Litchfieldia luteola</name>
    <dbReference type="NCBI Taxonomy" id="682179"/>
    <lineage>
        <taxon>Bacteria</taxon>
        <taxon>Bacillati</taxon>
        <taxon>Bacillota</taxon>
        <taxon>Bacilli</taxon>
        <taxon>Bacillales</taxon>
        <taxon>Bacillaceae</taxon>
        <taxon>Litchfieldia</taxon>
    </lineage>
</organism>
<dbReference type="Proteomes" id="UP001516662">
    <property type="component" value="Unassembled WGS sequence"/>
</dbReference>
<feature type="coiled-coil region" evidence="1">
    <location>
        <begin position="396"/>
        <end position="459"/>
    </location>
</feature>
<evidence type="ECO:0000256" key="2">
    <source>
        <dbReference type="SAM" id="Phobius"/>
    </source>
</evidence>